<dbReference type="SUPFAM" id="SSF63825">
    <property type="entry name" value="YWTD domain"/>
    <property type="match status" value="1"/>
</dbReference>
<reference evidence="3 4" key="1">
    <citation type="journal article" date="2018" name="Cell">
        <title>The Chara Genome: Secondary Complexity and Implications for Plant Terrestrialization.</title>
        <authorList>
            <person name="Nishiyama T."/>
            <person name="Sakayama H."/>
            <person name="Vries J.D."/>
            <person name="Buschmann H."/>
            <person name="Saint-Marcoux D."/>
            <person name="Ullrich K.K."/>
            <person name="Haas F.B."/>
            <person name="Vanderstraeten L."/>
            <person name="Becker D."/>
            <person name="Lang D."/>
            <person name="Vosolsobe S."/>
            <person name="Rombauts S."/>
            <person name="Wilhelmsson P.K.I."/>
            <person name="Janitza P."/>
            <person name="Kern R."/>
            <person name="Heyl A."/>
            <person name="Rumpler F."/>
            <person name="Villalobos L.I.A.C."/>
            <person name="Clay J.M."/>
            <person name="Skokan R."/>
            <person name="Toyoda A."/>
            <person name="Suzuki Y."/>
            <person name="Kagoshima H."/>
            <person name="Schijlen E."/>
            <person name="Tajeshwar N."/>
            <person name="Catarino B."/>
            <person name="Hetherington A.J."/>
            <person name="Saltykova A."/>
            <person name="Bonnot C."/>
            <person name="Breuninger H."/>
            <person name="Symeonidi A."/>
            <person name="Radhakrishnan G.V."/>
            <person name="Van Nieuwerburgh F."/>
            <person name="Deforce D."/>
            <person name="Chang C."/>
            <person name="Karol K.G."/>
            <person name="Hedrich R."/>
            <person name="Ulvskov P."/>
            <person name="Glockner G."/>
            <person name="Delwiche C.F."/>
            <person name="Petrasek J."/>
            <person name="Van de Peer Y."/>
            <person name="Friml J."/>
            <person name="Beilby M."/>
            <person name="Dolan L."/>
            <person name="Kohara Y."/>
            <person name="Sugano S."/>
            <person name="Fujiyama A."/>
            <person name="Delaux P.-M."/>
            <person name="Quint M."/>
            <person name="TheiBen G."/>
            <person name="Hagemann M."/>
            <person name="Harholt J."/>
            <person name="Dunand C."/>
            <person name="Zachgo S."/>
            <person name="Langdale J."/>
            <person name="Maumus F."/>
            <person name="Straeten D.V.D."/>
            <person name="Gould S.B."/>
            <person name="Rensing S.A."/>
        </authorList>
    </citation>
    <scope>NUCLEOTIDE SEQUENCE [LARGE SCALE GENOMIC DNA]</scope>
    <source>
        <strain evidence="3 4">S276</strain>
    </source>
</reference>
<keyword evidence="2" id="KW-0812">Transmembrane</keyword>
<feature type="compositionally biased region" description="Basic and acidic residues" evidence="1">
    <location>
        <begin position="52"/>
        <end position="62"/>
    </location>
</feature>
<organism evidence="3 4">
    <name type="scientific">Chara braunii</name>
    <name type="common">Braun's stonewort</name>
    <dbReference type="NCBI Taxonomy" id="69332"/>
    <lineage>
        <taxon>Eukaryota</taxon>
        <taxon>Viridiplantae</taxon>
        <taxon>Streptophyta</taxon>
        <taxon>Charophyceae</taxon>
        <taxon>Charales</taxon>
        <taxon>Characeae</taxon>
        <taxon>Chara</taxon>
    </lineage>
</organism>
<sequence length="747" mass="78769">MDPRQLASSAAATGLANHHGVGTSSSLRVDAAADSAEYVEYVVEDDVVAAGDGKHHEAKDDAVADDDVGNGDKEDHHPSAVSRRQLVRTRYTMRWTLHDESLVYRTATTMNFGSRAPSLEDRYAIAMVVTGTVSPILYFVEKDRDVGVDQWRIVKAVHCGSCVPAQTTYSTVHGWYWNGNGRFYGILLLDSDYVLVPDHQYYMVRKLGLLSLYQSEMFINVKRPWGLAKHPKEGTLYVSAADRIYAIPLDSTSFLSYRKVLAGYTSTTSVFKSMMDSSISSNVRFDVARINPRSITPDGSVLYLQDVGNDRIRMVDTVTGATSTVLTGSSVSGLGSLDADPVTDRAPFRNPRNPVLTANGCNMFLSDGSRRIRWVKFSAPGGDVLEVRTLVEILNPIYIISLALSDDDSYLYASLNITIIARFTISTSALHPCGPINTPPPITPPRTPASPTPTTTAEDSDTLPTPEEPDTTPTVLESDPASVPDTPVTPPTPTTTTPTPTPTSAAPAPPTTPTPTPPATTPAPQPPIPTSPAPAPPTTPTPITPAPVPPTTPTPSPPAPVPDSDPTPAPEQLGNPTDDGGPTTIAGEGSKPTPSVDGDVSGSRPTPTDDGGESRSDSTTSWPAGQGGGASAKYVAANGEGGAANTSGAGAAPGGHPQSKGSRTLILVMGVTIAALGALVLAGIMLFVILRKRSKKTAPGNKGAIEPPAPPAAFTTKRCQLQQPVESSAHIFYPPDPNHRGQIERCA</sequence>
<accession>A0A388M857</accession>
<dbReference type="InterPro" id="IPR011042">
    <property type="entry name" value="6-blade_b-propeller_TolB-like"/>
</dbReference>
<evidence type="ECO:0000313" key="4">
    <source>
        <dbReference type="Proteomes" id="UP000265515"/>
    </source>
</evidence>
<feature type="transmembrane region" description="Helical" evidence="2">
    <location>
        <begin position="665"/>
        <end position="690"/>
    </location>
</feature>
<dbReference type="AlphaFoldDB" id="A0A388M857"/>
<name>A0A388M857_CHABU</name>
<dbReference type="PANTHER" id="PTHR24216:SF65">
    <property type="entry name" value="PAXILLIN-LIKE PROTEIN 1"/>
    <property type="match status" value="1"/>
</dbReference>
<keyword evidence="4" id="KW-1185">Reference proteome</keyword>
<feature type="region of interest" description="Disordered" evidence="1">
    <location>
        <begin position="51"/>
        <end position="83"/>
    </location>
</feature>
<feature type="compositionally biased region" description="Polar residues" evidence="1">
    <location>
        <begin position="1"/>
        <end position="11"/>
    </location>
</feature>
<dbReference type="EMBL" id="BFEA01000841">
    <property type="protein sequence ID" value="GBG90777.1"/>
    <property type="molecule type" value="Genomic_DNA"/>
</dbReference>
<dbReference type="PANTHER" id="PTHR24216">
    <property type="entry name" value="PAXILLIN-RELATED"/>
    <property type="match status" value="1"/>
</dbReference>
<feature type="compositionally biased region" description="Pro residues" evidence="1">
    <location>
        <begin position="437"/>
        <end position="451"/>
    </location>
</feature>
<feature type="compositionally biased region" description="Low complexity" evidence="1">
    <location>
        <begin position="494"/>
        <end position="506"/>
    </location>
</feature>
<evidence type="ECO:0000256" key="2">
    <source>
        <dbReference type="SAM" id="Phobius"/>
    </source>
</evidence>
<keyword evidence="2" id="KW-1133">Transmembrane helix</keyword>
<dbReference type="Proteomes" id="UP000265515">
    <property type="component" value="Unassembled WGS sequence"/>
</dbReference>
<feature type="compositionally biased region" description="Low complexity" evidence="1">
    <location>
        <begin position="471"/>
        <end position="486"/>
    </location>
</feature>
<feature type="region of interest" description="Disordered" evidence="1">
    <location>
        <begin position="1"/>
        <end position="27"/>
    </location>
</feature>
<feature type="compositionally biased region" description="Pro residues" evidence="1">
    <location>
        <begin position="507"/>
        <end position="569"/>
    </location>
</feature>
<keyword evidence="2" id="KW-0472">Membrane</keyword>
<evidence type="ECO:0000256" key="1">
    <source>
        <dbReference type="SAM" id="MobiDB-lite"/>
    </source>
</evidence>
<feature type="region of interest" description="Disordered" evidence="1">
    <location>
        <begin position="434"/>
        <end position="634"/>
    </location>
</feature>
<evidence type="ECO:0000313" key="3">
    <source>
        <dbReference type="EMBL" id="GBG90777.1"/>
    </source>
</evidence>
<dbReference type="Gramene" id="GBG90777">
    <property type="protein sequence ID" value="GBG90777"/>
    <property type="gene ID" value="CBR_g51284"/>
</dbReference>
<comment type="caution">
    <text evidence="3">The sequence shown here is derived from an EMBL/GenBank/DDBJ whole genome shotgun (WGS) entry which is preliminary data.</text>
</comment>
<proteinExistence type="predicted"/>
<dbReference type="STRING" id="69332.A0A388M857"/>
<protein>
    <submittedName>
        <fullName evidence="3">Uncharacterized protein</fullName>
    </submittedName>
</protein>
<gene>
    <name evidence="3" type="ORF">CBR_g51284</name>
</gene>
<dbReference type="Gene3D" id="2.120.10.30">
    <property type="entry name" value="TolB, C-terminal domain"/>
    <property type="match status" value="1"/>
</dbReference>
<dbReference type="PRINTS" id="PR01217">
    <property type="entry name" value="PRICHEXTENSN"/>
</dbReference>